<keyword evidence="3" id="KW-1185">Reference proteome</keyword>
<proteinExistence type="predicted"/>
<dbReference type="OrthoDB" id="4065329at2759"/>
<dbReference type="RefSeq" id="XP_041409055.1">
    <property type="nucleotide sequence ID" value="XM_041553121.1"/>
</dbReference>
<gene>
    <name evidence="2" type="ORF">KABA2_13S05588</name>
</gene>
<name>A0A8H2VKN5_9SACH</name>
<dbReference type="Proteomes" id="UP000644660">
    <property type="component" value="Unassembled WGS sequence"/>
</dbReference>
<dbReference type="AlphaFoldDB" id="A0A8H2VKN5"/>
<evidence type="ECO:0000256" key="1">
    <source>
        <dbReference type="SAM" id="MobiDB-lite"/>
    </source>
</evidence>
<sequence>MDSSEERTSDNFVIFPGFFKNKKVFIPNEEITKNRTGLNYKATRNDIFLSKEQRQHKRKKIIELATQFYNANGIEPNNTDTDVSMSAVADFFNIPRQSFSDHIKGNHQNIAIHGYAKKGILTDENIKLLRDIVRAVRINENPDFDGQDLFASDKELINLISVVTVFVNNQVETTIQLGSQLELLAVDLSTDETTSRQTTLEKLLAFFNNPVLCVESFKLKSKDLDQMRLGLIALKKIYSSEHEVKLLNRRTISRSRDKLGIFPPNVKSKKSSLSTISLKYENSHKRRDTIMDPEIKNVTEKLGLLDNELPVTKDQIIRTVFVKLNKILDKKHQKSLEDIQEYRRLINDLITPLKAFTEYGTLIGEQFQKLTDLILQISFENAVLLRANGGGEPALGLPSSLVEKEIQSKGDEHNDSSHSTETMHF</sequence>
<reference evidence="2 3" key="1">
    <citation type="submission" date="2020-05" db="EMBL/GenBank/DDBJ databases">
        <authorList>
            <person name="Casaregola S."/>
            <person name="Devillers H."/>
            <person name="Grondin C."/>
        </authorList>
    </citation>
    <scope>NUCLEOTIDE SEQUENCE [LARGE SCALE GENOMIC DNA]</scope>
    <source>
        <strain evidence="2 3">CLIB 1767</strain>
    </source>
</reference>
<feature type="region of interest" description="Disordered" evidence="1">
    <location>
        <begin position="405"/>
        <end position="425"/>
    </location>
</feature>
<organism evidence="2 3">
    <name type="scientific">Maudiozyma barnettii</name>
    <dbReference type="NCBI Taxonomy" id="61262"/>
    <lineage>
        <taxon>Eukaryota</taxon>
        <taxon>Fungi</taxon>
        <taxon>Dikarya</taxon>
        <taxon>Ascomycota</taxon>
        <taxon>Saccharomycotina</taxon>
        <taxon>Saccharomycetes</taxon>
        <taxon>Saccharomycetales</taxon>
        <taxon>Saccharomycetaceae</taxon>
        <taxon>Maudiozyma</taxon>
    </lineage>
</organism>
<evidence type="ECO:0000313" key="3">
    <source>
        <dbReference type="Proteomes" id="UP000644660"/>
    </source>
</evidence>
<dbReference type="EMBL" id="CAEFZW010000013">
    <property type="protein sequence ID" value="CAB4257211.1"/>
    <property type="molecule type" value="Genomic_DNA"/>
</dbReference>
<protein>
    <submittedName>
        <fullName evidence="2">Uncharacterized protein</fullName>
    </submittedName>
</protein>
<accession>A0A8H2VKN5</accession>
<comment type="caution">
    <text evidence="2">The sequence shown here is derived from an EMBL/GenBank/DDBJ whole genome shotgun (WGS) entry which is preliminary data.</text>
</comment>
<evidence type="ECO:0000313" key="2">
    <source>
        <dbReference type="EMBL" id="CAB4257211.1"/>
    </source>
</evidence>
<dbReference type="GeneID" id="64860325"/>